<name>A0A1H8U9H4_9EURY</name>
<dbReference type="GO" id="GO:0097550">
    <property type="term" value="C:transcription preinitiation complex"/>
    <property type="evidence" value="ECO:0007669"/>
    <property type="project" value="TreeGrafter"/>
</dbReference>
<feature type="region of interest" description="Disordered" evidence="4">
    <location>
        <begin position="68"/>
        <end position="95"/>
    </location>
</feature>
<keyword evidence="3" id="KW-0804">Transcription</keyword>
<dbReference type="CDD" id="cd00043">
    <property type="entry name" value="CYCLIN_SF"/>
    <property type="match status" value="2"/>
</dbReference>
<keyword evidence="2" id="KW-0805">Transcription regulation</keyword>
<evidence type="ECO:0000313" key="7">
    <source>
        <dbReference type="Proteomes" id="UP000198775"/>
    </source>
</evidence>
<dbReference type="InterPro" id="IPR036915">
    <property type="entry name" value="Cyclin-like_sf"/>
</dbReference>
<feature type="compositionally biased region" description="Basic and acidic residues" evidence="4">
    <location>
        <begin position="82"/>
        <end position="95"/>
    </location>
</feature>
<evidence type="ECO:0000256" key="4">
    <source>
        <dbReference type="SAM" id="MobiDB-lite"/>
    </source>
</evidence>
<dbReference type="PANTHER" id="PTHR11618:SF13">
    <property type="entry name" value="TRANSCRIPTION INITIATION FACTOR IIB"/>
    <property type="match status" value="1"/>
</dbReference>
<dbReference type="InterPro" id="IPR013150">
    <property type="entry name" value="TFIIB_cyclin"/>
</dbReference>
<evidence type="ECO:0000256" key="1">
    <source>
        <dbReference type="ARBA" id="ARBA00022737"/>
    </source>
</evidence>
<dbReference type="GO" id="GO:0017025">
    <property type="term" value="F:TBP-class protein binding"/>
    <property type="evidence" value="ECO:0007669"/>
    <property type="project" value="InterPro"/>
</dbReference>
<evidence type="ECO:0000256" key="2">
    <source>
        <dbReference type="ARBA" id="ARBA00023015"/>
    </source>
</evidence>
<sequence>MVSFRELEEDASVSESSQDNATATEHTEEGESHHLDTDSCPDCSGALRVVDGDVCCEECGRLIEGGSSLEYNPEYAEPDGEIQPKDARETTTKSRHDDGLTTVIGQSTNVVPSHKQARLTRLRKHHRKAQLDSEDTALASAHGEVNRLISALDLPSNYREQAGQLLRDCESRGFLPNYGIDTIAAVVVYATIRLNRLPRTLVEVASEAQVSLDQVRRAYRAVVEDTELPIPPRRPREFIPPLTSKLDVEHSVEHRAIEIADAAFDVGYSSGKDPEVMAATCLLLAAREDTAGTHIPVVELAEATSTTGRGILKRVEEIHESDVFEPAAQ</sequence>
<dbReference type="Gene3D" id="1.10.472.170">
    <property type="match status" value="1"/>
</dbReference>
<keyword evidence="7" id="KW-1185">Reference proteome</keyword>
<gene>
    <name evidence="6" type="ORF">SAMN05216388_102632</name>
</gene>
<accession>A0A1H8U9H4</accession>
<protein>
    <submittedName>
        <fullName evidence="6">Transcription initiation factor TFIIB</fullName>
    </submittedName>
</protein>
<dbReference type="EMBL" id="FOCX01000026">
    <property type="protein sequence ID" value="SEO99697.1"/>
    <property type="molecule type" value="Genomic_DNA"/>
</dbReference>
<organism evidence="6 7">
    <name type="scientific">Halorientalis persicus</name>
    <dbReference type="NCBI Taxonomy" id="1367881"/>
    <lineage>
        <taxon>Archaea</taxon>
        <taxon>Methanobacteriati</taxon>
        <taxon>Methanobacteriota</taxon>
        <taxon>Stenosarchaea group</taxon>
        <taxon>Halobacteria</taxon>
        <taxon>Halobacteriales</taxon>
        <taxon>Haloarculaceae</taxon>
        <taxon>Halorientalis</taxon>
    </lineage>
</organism>
<dbReference type="PANTHER" id="PTHR11618">
    <property type="entry name" value="TRANSCRIPTION INITIATION FACTOR IIB-RELATED"/>
    <property type="match status" value="1"/>
</dbReference>
<reference evidence="7" key="1">
    <citation type="submission" date="2016-10" db="EMBL/GenBank/DDBJ databases">
        <authorList>
            <person name="Varghese N."/>
            <person name="Submissions S."/>
        </authorList>
    </citation>
    <scope>NUCLEOTIDE SEQUENCE [LARGE SCALE GENOMIC DNA]</scope>
    <source>
        <strain evidence="7">IBRC-M 10043</strain>
    </source>
</reference>
<feature type="region of interest" description="Disordered" evidence="4">
    <location>
        <begin position="1"/>
        <end position="39"/>
    </location>
</feature>
<feature type="domain" description="Cyclin-like" evidence="5">
    <location>
        <begin position="143"/>
        <end position="224"/>
    </location>
</feature>
<dbReference type="InterPro" id="IPR000812">
    <property type="entry name" value="TFIIB"/>
</dbReference>
<dbReference type="InterPro" id="IPR013763">
    <property type="entry name" value="Cyclin-like_dom"/>
</dbReference>
<dbReference type="SMART" id="SM00385">
    <property type="entry name" value="CYCLIN"/>
    <property type="match status" value="2"/>
</dbReference>
<dbReference type="GO" id="GO:0070897">
    <property type="term" value="P:transcription preinitiation complex assembly"/>
    <property type="evidence" value="ECO:0007669"/>
    <property type="project" value="InterPro"/>
</dbReference>
<dbReference type="SUPFAM" id="SSF47954">
    <property type="entry name" value="Cyclin-like"/>
    <property type="match status" value="2"/>
</dbReference>
<dbReference type="Gene3D" id="1.10.472.10">
    <property type="entry name" value="Cyclin-like"/>
    <property type="match status" value="1"/>
</dbReference>
<dbReference type="Proteomes" id="UP000198775">
    <property type="component" value="Unassembled WGS sequence"/>
</dbReference>
<proteinExistence type="predicted"/>
<dbReference type="PRINTS" id="PR00685">
    <property type="entry name" value="TIFACTORIIB"/>
</dbReference>
<dbReference type="Pfam" id="PF00382">
    <property type="entry name" value="TFIIB"/>
    <property type="match status" value="2"/>
</dbReference>
<feature type="compositionally biased region" description="Basic and acidic residues" evidence="4">
    <location>
        <begin position="25"/>
        <end position="37"/>
    </location>
</feature>
<evidence type="ECO:0000313" key="6">
    <source>
        <dbReference type="EMBL" id="SEO99697.1"/>
    </source>
</evidence>
<keyword evidence="1" id="KW-0677">Repeat</keyword>
<keyword evidence="6" id="KW-0396">Initiation factor</keyword>
<dbReference type="AlphaFoldDB" id="A0A1H8U9H4"/>
<feature type="compositionally biased region" description="Polar residues" evidence="4">
    <location>
        <begin position="13"/>
        <end position="24"/>
    </location>
</feature>
<evidence type="ECO:0000256" key="3">
    <source>
        <dbReference type="ARBA" id="ARBA00023163"/>
    </source>
</evidence>
<keyword evidence="6" id="KW-0648">Protein biosynthesis</keyword>
<dbReference type="OrthoDB" id="7429at2157"/>
<evidence type="ECO:0000259" key="5">
    <source>
        <dbReference type="SMART" id="SM00385"/>
    </source>
</evidence>
<dbReference type="GO" id="GO:0003743">
    <property type="term" value="F:translation initiation factor activity"/>
    <property type="evidence" value="ECO:0007669"/>
    <property type="project" value="UniProtKB-KW"/>
</dbReference>
<dbReference type="RefSeq" id="WP_092663354.1">
    <property type="nucleotide sequence ID" value="NZ_FOCX01000026.1"/>
</dbReference>
<feature type="domain" description="Cyclin-like" evidence="5">
    <location>
        <begin position="237"/>
        <end position="320"/>
    </location>
</feature>